<accession>A0A0F9UC89</accession>
<evidence type="ECO:0000313" key="1">
    <source>
        <dbReference type="EMBL" id="KKN58861.1"/>
    </source>
</evidence>
<protein>
    <submittedName>
        <fullName evidence="1">Uncharacterized protein</fullName>
    </submittedName>
</protein>
<gene>
    <name evidence="1" type="ORF">LCGC14_0547680</name>
</gene>
<proteinExistence type="predicted"/>
<sequence>MKNKIDISPAYFEGKCPNDGTIIKTSIIGDLKMCPKCNELYTTLKIPVEWMKKYE</sequence>
<name>A0A0F9UC89_9ZZZZ</name>
<dbReference type="AlphaFoldDB" id="A0A0F9UC89"/>
<comment type="caution">
    <text evidence="1">The sequence shown here is derived from an EMBL/GenBank/DDBJ whole genome shotgun (WGS) entry which is preliminary data.</text>
</comment>
<organism evidence="1">
    <name type="scientific">marine sediment metagenome</name>
    <dbReference type="NCBI Taxonomy" id="412755"/>
    <lineage>
        <taxon>unclassified sequences</taxon>
        <taxon>metagenomes</taxon>
        <taxon>ecological metagenomes</taxon>
    </lineage>
</organism>
<dbReference type="EMBL" id="LAZR01000746">
    <property type="protein sequence ID" value="KKN58861.1"/>
    <property type="molecule type" value="Genomic_DNA"/>
</dbReference>
<reference evidence="1" key="1">
    <citation type="journal article" date="2015" name="Nature">
        <title>Complex archaea that bridge the gap between prokaryotes and eukaryotes.</title>
        <authorList>
            <person name="Spang A."/>
            <person name="Saw J.H."/>
            <person name="Jorgensen S.L."/>
            <person name="Zaremba-Niedzwiedzka K."/>
            <person name="Martijn J."/>
            <person name="Lind A.E."/>
            <person name="van Eijk R."/>
            <person name="Schleper C."/>
            <person name="Guy L."/>
            <person name="Ettema T.J."/>
        </authorList>
    </citation>
    <scope>NUCLEOTIDE SEQUENCE</scope>
</reference>